<dbReference type="InterPro" id="IPR014140">
    <property type="entry name" value="DNA_helicase_suAddB"/>
</dbReference>
<evidence type="ECO:0000313" key="17">
    <source>
        <dbReference type="Proteomes" id="UP001589609"/>
    </source>
</evidence>
<dbReference type="Gene3D" id="3.90.320.10">
    <property type="match status" value="1"/>
</dbReference>
<dbReference type="GO" id="GO:0003678">
    <property type="term" value="F:DNA helicase activity"/>
    <property type="evidence" value="ECO:0007669"/>
    <property type="project" value="UniProtKB-EC"/>
</dbReference>
<proteinExistence type="inferred from homology"/>
<dbReference type="NCBIfam" id="TIGR02773">
    <property type="entry name" value="addB_Gpos"/>
    <property type="match status" value="1"/>
</dbReference>
<evidence type="ECO:0000256" key="1">
    <source>
        <dbReference type="ARBA" id="ARBA00022485"/>
    </source>
</evidence>
<comment type="miscellaneous">
    <text evidence="14">Despite having conserved helicase domains, this subunit does not have helicase activity.</text>
</comment>
<name>A0ABV5WCP6_9BACI</name>
<keyword evidence="7 14" id="KW-0347">Helicase</keyword>
<keyword evidence="8 14" id="KW-0269">Exonuclease</keyword>
<comment type="function">
    <text evidence="14">The heterodimer acts as both an ATP-dependent DNA helicase and an ATP-dependent, dual-direction single-stranded exonuclease. Recognizes the chi site generating a DNA molecule suitable for the initiation of homologous recombination. The AddB subunit has 5' -&gt; 3' nuclease activity but not helicase activity.</text>
</comment>
<sequence length="1169" mass="134573">MSLRFILGRAGSGKSELCLEEIRQELRRSARGRTILYLVPEQMTFQAQVALHHGISGSVRAQVFSFSRLAWKVLQEAGGASRLHIDGAGVQMLLRKIVEARKQELTVFQKASEQTGFLEQVSRMISELKRHNVNPSHLYAIWQEADQKSQKAQEILLANKLHDLQLLYEDFERSLIGRYLDSEDYLQLLAEKIPYSRYVKDAIVYVDGFHTFTPQEINVLKHLLLAGAEVTVALTMEHAPNGDMQELDLFYPSSGSYEKLARMAKESGIAMQEHVLLQEQKRFVKSESLAHLESYFDTRPYKYFGQEPDVALYSAANRRAEAEAVAREIRRLVRENGYRYRDIAVMVRNGHSYYDVLKTIFPDYNIPYFIDEKRAMLHHPLIELIRSALEVITGNWRYDAIFRCVKTELLYPLGEEKNKLREDMDEFENYCLSYGIQGKKWTSSERWTYRRYRSLEHYTERQTDSEREIEEKLNEMRTLIAKPLLQLQNRFKRAKTTMQMCEALYLFLDELKIPKKLDALRLKEEEEGNLLFANDHDQVWQEVIDLLDKCVEMLGEEKLSRDMFIKVITAGLEALQFANIPPSLDQVLVANIDRSRLANVRAVFVIGANEGVIPSAPSDEGVISDEEREMLFTAGIELAATSRQKLLEEQFVLYHTLTRSSERLYVCCPLADEEGKTLLPSSLFKRLKAMFPRAQEVFVTNDVNDITLEKQLSFVATPSVTLSYLTQQLQHWKRYGYESNLSFWWDVYNFYITSPAWSGRSKLVLSSLFYENKARKLTERVSQELYGETVQGSVSRIELFQRCSYAHFIQHGLLLRERDIFKLDAPDIGQLFHAALKHIADKLEKENKTWQDLDRRGCEYLAADAIEELAPLLQKEILLSSNRHHYLKRKLQHILFRTSLILSEHAKASGFVPVGLEIPFGIGEEALPPLQFELLGGTKMKVVGRIDRVDKAKHEKGTFLRIIDYKSSAKALDVTEVYYGLALQMLTYLDVVVENASKWVGKGEEVSPAGVLYFHIHNPLIDLKRSLSEAEIEQEMMKKFKMKGLLLGDTDIVTLMDKNLEETSSSHIISAGFKKGGGFTSNSSVASEEDFQVLRSYVRRTFESTGTRIAEGEIEIAPYKMDKKIACTFCQFKVVCQFDESLGDNQYRVLRPMKGNEALQKMREEVEPE</sequence>
<evidence type="ECO:0000256" key="7">
    <source>
        <dbReference type="ARBA" id="ARBA00022806"/>
    </source>
</evidence>
<keyword evidence="2 14" id="KW-0540">Nuclease</keyword>
<evidence type="ECO:0000256" key="6">
    <source>
        <dbReference type="ARBA" id="ARBA00022801"/>
    </source>
</evidence>
<dbReference type="RefSeq" id="WP_379948679.1">
    <property type="nucleotide sequence ID" value="NZ_JBHMAF010000028.1"/>
</dbReference>
<keyword evidence="9 14" id="KW-0067">ATP-binding</keyword>
<comment type="cofactor">
    <cofactor evidence="14">
        <name>Mg(2+)</name>
        <dbReference type="ChEBI" id="CHEBI:18420"/>
    </cofactor>
</comment>
<keyword evidence="11 14" id="KW-0411">Iron-sulfur</keyword>
<feature type="binding site" evidence="14">
    <location>
        <position position="1127"/>
    </location>
    <ligand>
        <name>[4Fe-4S] cluster</name>
        <dbReference type="ChEBI" id="CHEBI:49883"/>
    </ligand>
</feature>
<evidence type="ECO:0000256" key="11">
    <source>
        <dbReference type="ARBA" id="ARBA00023014"/>
    </source>
</evidence>
<dbReference type="InterPro" id="IPR049035">
    <property type="entry name" value="ADDB_N"/>
</dbReference>
<feature type="binding site" evidence="14">
    <location>
        <position position="1136"/>
    </location>
    <ligand>
        <name>[4Fe-4S] cluster</name>
        <dbReference type="ChEBI" id="CHEBI:49883"/>
    </ligand>
</feature>
<comment type="caution">
    <text evidence="16">The sequence shown here is derived from an EMBL/GenBank/DDBJ whole genome shotgun (WGS) entry which is preliminary data.</text>
</comment>
<comment type="cofactor">
    <cofactor evidence="14">
        <name>[4Fe-4S] cluster</name>
        <dbReference type="ChEBI" id="CHEBI:49883"/>
    </cofactor>
    <text evidence="14">Binds 1 [4Fe-4S] cluster.</text>
</comment>
<organism evidence="16 17">
    <name type="scientific">Ectobacillus funiculus</name>
    <dbReference type="NCBI Taxonomy" id="137993"/>
    <lineage>
        <taxon>Bacteria</taxon>
        <taxon>Bacillati</taxon>
        <taxon>Bacillota</taxon>
        <taxon>Bacilli</taxon>
        <taxon>Bacillales</taxon>
        <taxon>Bacillaceae</taxon>
        <taxon>Ectobacillus</taxon>
    </lineage>
</organism>
<dbReference type="EMBL" id="JBHMAF010000028">
    <property type="protein sequence ID" value="MFB9758350.1"/>
    <property type="molecule type" value="Genomic_DNA"/>
</dbReference>
<dbReference type="InterPro" id="IPR011604">
    <property type="entry name" value="PDDEXK-like_dom_sf"/>
</dbReference>
<dbReference type="HAMAP" id="MF_01452">
    <property type="entry name" value="AddB_type1"/>
    <property type="match status" value="1"/>
</dbReference>
<reference evidence="16 17" key="1">
    <citation type="submission" date="2024-09" db="EMBL/GenBank/DDBJ databases">
        <authorList>
            <person name="Sun Q."/>
            <person name="Mori K."/>
        </authorList>
    </citation>
    <scope>NUCLEOTIDE SEQUENCE [LARGE SCALE GENOMIC DNA]</scope>
    <source>
        <strain evidence="16 17">JCM 11201</strain>
    </source>
</reference>
<dbReference type="PANTHER" id="PTHR30591">
    <property type="entry name" value="RECBCD ENZYME SUBUNIT RECC"/>
    <property type="match status" value="1"/>
</dbReference>
<comment type="subunit">
    <text evidence="14">Heterodimer of AddA and AddB.</text>
</comment>
<evidence type="ECO:0000256" key="3">
    <source>
        <dbReference type="ARBA" id="ARBA00022723"/>
    </source>
</evidence>
<dbReference type="Proteomes" id="UP001589609">
    <property type="component" value="Unassembled WGS sequence"/>
</dbReference>
<keyword evidence="5 14" id="KW-0227">DNA damage</keyword>
<comment type="similarity">
    <text evidence="14">Belongs to the helicase family. AddB/RexB type 1 subfamily.</text>
</comment>
<evidence type="ECO:0000256" key="13">
    <source>
        <dbReference type="ARBA" id="ARBA00023204"/>
    </source>
</evidence>
<dbReference type="Pfam" id="PF12705">
    <property type="entry name" value="PDDEXK_1"/>
    <property type="match status" value="1"/>
</dbReference>
<feature type="domain" description="UvrD-like helicase C-terminal" evidence="15">
    <location>
        <begin position="279"/>
        <end position="585"/>
    </location>
</feature>
<evidence type="ECO:0000256" key="5">
    <source>
        <dbReference type="ARBA" id="ARBA00022763"/>
    </source>
</evidence>
<dbReference type="SUPFAM" id="SSF52540">
    <property type="entry name" value="P-loop containing nucleoside triphosphate hydrolases"/>
    <property type="match status" value="1"/>
</dbReference>
<keyword evidence="1 14" id="KW-0004">4Fe-4S</keyword>
<keyword evidence="6 14" id="KW-0378">Hydrolase</keyword>
<dbReference type="Pfam" id="PF13361">
    <property type="entry name" value="UvrD_C"/>
    <property type="match status" value="1"/>
</dbReference>
<dbReference type="InterPro" id="IPR038726">
    <property type="entry name" value="PDDEXK_AddAB-type"/>
</dbReference>
<evidence type="ECO:0000313" key="16">
    <source>
        <dbReference type="EMBL" id="MFB9758350.1"/>
    </source>
</evidence>
<dbReference type="Gene3D" id="3.40.50.300">
    <property type="entry name" value="P-loop containing nucleotide triphosphate hydrolases"/>
    <property type="match status" value="3"/>
</dbReference>
<keyword evidence="13 14" id="KW-0234">DNA repair</keyword>
<keyword evidence="4 14" id="KW-0547">Nucleotide-binding</keyword>
<keyword evidence="3 14" id="KW-0479">Metal-binding</keyword>
<dbReference type="Gene3D" id="6.10.140.1030">
    <property type="match status" value="1"/>
</dbReference>
<dbReference type="EC" id="3.1.-.-" evidence="14"/>
<evidence type="ECO:0000256" key="12">
    <source>
        <dbReference type="ARBA" id="ARBA00023125"/>
    </source>
</evidence>
<keyword evidence="12 14" id="KW-0238">DNA-binding</keyword>
<dbReference type="PANTHER" id="PTHR30591:SF1">
    <property type="entry name" value="RECBCD ENZYME SUBUNIT RECC"/>
    <property type="match status" value="1"/>
</dbReference>
<keyword evidence="10 14" id="KW-0408">Iron</keyword>
<feature type="binding site" evidence="14">
    <location>
        <position position="803"/>
    </location>
    <ligand>
        <name>[4Fe-4S] cluster</name>
        <dbReference type="ChEBI" id="CHEBI:49883"/>
    </ligand>
</feature>
<dbReference type="PROSITE" id="PS51217">
    <property type="entry name" value="UVRD_HELICASE_CTER"/>
    <property type="match status" value="1"/>
</dbReference>
<dbReference type="InterPro" id="IPR014017">
    <property type="entry name" value="DNA_helicase_UvrD-like_C"/>
</dbReference>
<evidence type="ECO:0000256" key="14">
    <source>
        <dbReference type="HAMAP-Rule" id="MF_01452"/>
    </source>
</evidence>
<evidence type="ECO:0000256" key="2">
    <source>
        <dbReference type="ARBA" id="ARBA00022722"/>
    </source>
</evidence>
<accession>A0ABV5WCP6</accession>
<dbReference type="InterPro" id="IPR027417">
    <property type="entry name" value="P-loop_NTPase"/>
</dbReference>
<dbReference type="Pfam" id="PF21445">
    <property type="entry name" value="ADDB_N"/>
    <property type="match status" value="1"/>
</dbReference>
<gene>
    <name evidence="14 16" type="primary">addB</name>
    <name evidence="16" type="ORF">ACFFMS_07420</name>
</gene>
<keyword evidence="17" id="KW-1185">Reference proteome</keyword>
<dbReference type="GO" id="GO:0016787">
    <property type="term" value="F:hydrolase activity"/>
    <property type="evidence" value="ECO:0007669"/>
    <property type="project" value="UniProtKB-KW"/>
</dbReference>
<evidence type="ECO:0000259" key="15">
    <source>
        <dbReference type="PROSITE" id="PS51217"/>
    </source>
</evidence>
<feature type="binding site" evidence="14">
    <location>
        <position position="1130"/>
    </location>
    <ligand>
        <name>[4Fe-4S] cluster</name>
        <dbReference type="ChEBI" id="CHEBI:49883"/>
    </ligand>
</feature>
<evidence type="ECO:0000256" key="4">
    <source>
        <dbReference type="ARBA" id="ARBA00022741"/>
    </source>
</evidence>
<evidence type="ECO:0000256" key="9">
    <source>
        <dbReference type="ARBA" id="ARBA00022840"/>
    </source>
</evidence>
<protein>
    <recommendedName>
        <fullName evidence="14">ATP-dependent helicase/deoxyribonuclease subunit B</fullName>
        <ecNumber evidence="14">3.1.-.-</ecNumber>
    </recommendedName>
    <alternativeName>
        <fullName evidence="14">ATP-dependent helicase/nuclease subunit AddB</fullName>
    </alternativeName>
</protein>
<evidence type="ECO:0000256" key="10">
    <source>
        <dbReference type="ARBA" id="ARBA00023004"/>
    </source>
</evidence>
<evidence type="ECO:0000256" key="8">
    <source>
        <dbReference type="ARBA" id="ARBA00022839"/>
    </source>
</evidence>